<keyword evidence="5" id="KW-0653">Protein transport</keyword>
<dbReference type="PANTHER" id="PTHR21311:SF0">
    <property type="entry name" value="CONSERVED OLIGOMERIC GOLGI COMPLEX SUBUNIT 8"/>
    <property type="match status" value="1"/>
</dbReference>
<dbReference type="Proteomes" id="UP001338582">
    <property type="component" value="Chromosome 4"/>
</dbReference>
<dbReference type="InterPro" id="IPR007255">
    <property type="entry name" value="COG8"/>
</dbReference>
<dbReference type="PANTHER" id="PTHR21311">
    <property type="entry name" value="CONSERVED OLIGOMERIC GOLGI COMPLEX COMPONENT 8"/>
    <property type="match status" value="1"/>
</dbReference>
<evidence type="ECO:0000256" key="4">
    <source>
        <dbReference type="ARBA" id="ARBA00022448"/>
    </source>
</evidence>
<keyword evidence="10" id="KW-1185">Reference proteome</keyword>
<protein>
    <recommendedName>
        <fullName evidence="3">Conserved oligomeric Golgi complex subunit 8</fullName>
    </recommendedName>
    <alternativeName>
        <fullName evidence="8">Component of oligomeric Golgi complex 8</fullName>
    </alternativeName>
</protein>
<name>A0AAX4HDM2_9ASCO</name>
<dbReference type="AlphaFoldDB" id="A0AAX4HDM2"/>
<organism evidence="9 10">
    <name type="scientific">Australozyma saopauloensis</name>
    <dbReference type="NCBI Taxonomy" id="291208"/>
    <lineage>
        <taxon>Eukaryota</taxon>
        <taxon>Fungi</taxon>
        <taxon>Dikarya</taxon>
        <taxon>Ascomycota</taxon>
        <taxon>Saccharomycotina</taxon>
        <taxon>Pichiomycetes</taxon>
        <taxon>Metschnikowiaceae</taxon>
        <taxon>Australozyma</taxon>
    </lineage>
</organism>
<proteinExistence type="inferred from homology"/>
<comment type="similarity">
    <text evidence="2">Belongs to the COG8 family.</text>
</comment>
<dbReference type="Pfam" id="PF04124">
    <property type="entry name" value="Dor1"/>
    <property type="match status" value="1"/>
</dbReference>
<sequence>MASLLVNSLRSYLDPSLLEALDSNDSTKQQAEEYLDSLLANDELFSTDQFTAATAAASKSRPVTLVEEIAELDQTLRQIDVKLAKTATENRELIVELSRDLTTVSSQLDFRLKNETSSILASLRDIGSDTSILSKSIAKTSTATGLNFGAAACSSVLLKIDSVLDVLELPTLCRLCIMQGNYHEALEVAMSVKMHAIKFPKLATFKALEQKIDVELRVMVRGLVKLLNTNLKQSNILKIFQILNRPDLIAIASQTPENGAQLSPELRERALKIIYLNSRFKFITTEISTLKPLLKLKKLTYLKRFIEVYREHLFNSLSIYHAIFRTTKLESDVDKDHFLVLSYVKSLVKLLLSEIRQHLPQSSTDENDFDFRSQRDGVILQLIYLCKSLDKYSLDFESAVVQELCCSEPILITEVDWSRNISKVKKFRS</sequence>
<keyword evidence="6" id="KW-0333">Golgi apparatus</keyword>
<evidence type="ECO:0000256" key="2">
    <source>
        <dbReference type="ARBA" id="ARBA00006419"/>
    </source>
</evidence>
<evidence type="ECO:0000256" key="1">
    <source>
        <dbReference type="ARBA" id="ARBA00004395"/>
    </source>
</evidence>
<dbReference type="RefSeq" id="XP_062878773.1">
    <property type="nucleotide sequence ID" value="XM_063022703.1"/>
</dbReference>
<dbReference type="KEGG" id="asau:88174808"/>
<dbReference type="GO" id="GO:0017119">
    <property type="term" value="C:Golgi transport complex"/>
    <property type="evidence" value="ECO:0007669"/>
    <property type="project" value="InterPro"/>
</dbReference>
<evidence type="ECO:0000313" key="9">
    <source>
        <dbReference type="EMBL" id="WPK26392.1"/>
    </source>
</evidence>
<keyword evidence="4" id="KW-0813">Transport</keyword>
<evidence type="ECO:0000313" key="10">
    <source>
        <dbReference type="Proteomes" id="UP001338582"/>
    </source>
</evidence>
<keyword evidence="7" id="KW-0472">Membrane</keyword>
<dbReference type="GO" id="GO:0000139">
    <property type="term" value="C:Golgi membrane"/>
    <property type="evidence" value="ECO:0007669"/>
    <property type="project" value="UniProtKB-SubCell"/>
</dbReference>
<evidence type="ECO:0000256" key="3">
    <source>
        <dbReference type="ARBA" id="ARBA00020983"/>
    </source>
</evidence>
<evidence type="ECO:0000256" key="5">
    <source>
        <dbReference type="ARBA" id="ARBA00022927"/>
    </source>
</evidence>
<gene>
    <name evidence="9" type="ORF">PUMCH_003745</name>
</gene>
<dbReference type="GeneID" id="88174808"/>
<evidence type="ECO:0000256" key="8">
    <source>
        <dbReference type="ARBA" id="ARBA00031347"/>
    </source>
</evidence>
<accession>A0AAX4HDM2</accession>
<evidence type="ECO:0000256" key="6">
    <source>
        <dbReference type="ARBA" id="ARBA00023034"/>
    </source>
</evidence>
<dbReference type="GO" id="GO:0032258">
    <property type="term" value="P:cytoplasm to vacuole targeting by the Cvt pathway"/>
    <property type="evidence" value="ECO:0007669"/>
    <property type="project" value="TreeGrafter"/>
</dbReference>
<reference evidence="9 10" key="1">
    <citation type="submission" date="2023-10" db="EMBL/GenBank/DDBJ databases">
        <title>Draft Genome Sequence of Candida saopaulonensis from a very Premature Infant with Sepsis.</title>
        <authorList>
            <person name="Ning Y."/>
            <person name="Dai R."/>
            <person name="Xiao M."/>
            <person name="Xu Y."/>
            <person name="Yan Q."/>
            <person name="Zhang L."/>
        </authorList>
    </citation>
    <scope>NUCLEOTIDE SEQUENCE [LARGE SCALE GENOMIC DNA]</scope>
    <source>
        <strain evidence="9 10">19XY460</strain>
    </source>
</reference>
<dbReference type="EMBL" id="CP138897">
    <property type="protein sequence ID" value="WPK26392.1"/>
    <property type="molecule type" value="Genomic_DNA"/>
</dbReference>
<comment type="subcellular location">
    <subcellularLocation>
        <location evidence="1">Golgi apparatus membrane</location>
        <topology evidence="1">Peripheral membrane protein</topology>
    </subcellularLocation>
</comment>
<evidence type="ECO:0000256" key="7">
    <source>
        <dbReference type="ARBA" id="ARBA00023136"/>
    </source>
</evidence>
<dbReference type="GO" id="GO:0006891">
    <property type="term" value="P:intra-Golgi vesicle-mediated transport"/>
    <property type="evidence" value="ECO:0007669"/>
    <property type="project" value="TreeGrafter"/>
</dbReference>